<proteinExistence type="predicted"/>
<reference evidence="1 2" key="2">
    <citation type="journal article" date="2022" name="Mol. Ecol. Resour.">
        <title>The genomes of chicory, endive, great burdock and yacon provide insights into Asteraceae paleo-polyploidization history and plant inulin production.</title>
        <authorList>
            <person name="Fan W."/>
            <person name="Wang S."/>
            <person name="Wang H."/>
            <person name="Wang A."/>
            <person name="Jiang F."/>
            <person name="Liu H."/>
            <person name="Zhao H."/>
            <person name="Xu D."/>
            <person name="Zhang Y."/>
        </authorList>
    </citation>
    <scope>NUCLEOTIDE SEQUENCE [LARGE SCALE GENOMIC DNA]</scope>
    <source>
        <strain evidence="2">cv. Yunnan</strain>
        <tissue evidence="1">Leaves</tissue>
    </source>
</reference>
<dbReference type="EMBL" id="CM042029">
    <property type="protein sequence ID" value="KAI3793254.1"/>
    <property type="molecule type" value="Genomic_DNA"/>
</dbReference>
<reference evidence="2" key="1">
    <citation type="journal article" date="2022" name="Mol. Ecol. Resour.">
        <title>The genomes of chicory, endive, great burdock and yacon provide insights into Asteraceae palaeo-polyploidization history and plant inulin production.</title>
        <authorList>
            <person name="Fan W."/>
            <person name="Wang S."/>
            <person name="Wang H."/>
            <person name="Wang A."/>
            <person name="Jiang F."/>
            <person name="Liu H."/>
            <person name="Zhao H."/>
            <person name="Xu D."/>
            <person name="Zhang Y."/>
        </authorList>
    </citation>
    <scope>NUCLEOTIDE SEQUENCE [LARGE SCALE GENOMIC DNA]</scope>
    <source>
        <strain evidence="2">cv. Yunnan</strain>
    </source>
</reference>
<protein>
    <submittedName>
        <fullName evidence="1">Uncharacterized protein</fullName>
    </submittedName>
</protein>
<gene>
    <name evidence="1" type="ORF">L1987_35870</name>
</gene>
<comment type="caution">
    <text evidence="1">The sequence shown here is derived from an EMBL/GenBank/DDBJ whole genome shotgun (WGS) entry which is preliminary data.</text>
</comment>
<organism evidence="1 2">
    <name type="scientific">Smallanthus sonchifolius</name>
    <dbReference type="NCBI Taxonomy" id="185202"/>
    <lineage>
        <taxon>Eukaryota</taxon>
        <taxon>Viridiplantae</taxon>
        <taxon>Streptophyta</taxon>
        <taxon>Embryophyta</taxon>
        <taxon>Tracheophyta</taxon>
        <taxon>Spermatophyta</taxon>
        <taxon>Magnoliopsida</taxon>
        <taxon>eudicotyledons</taxon>
        <taxon>Gunneridae</taxon>
        <taxon>Pentapetalae</taxon>
        <taxon>asterids</taxon>
        <taxon>campanulids</taxon>
        <taxon>Asterales</taxon>
        <taxon>Asteraceae</taxon>
        <taxon>Asteroideae</taxon>
        <taxon>Heliantheae alliance</taxon>
        <taxon>Millerieae</taxon>
        <taxon>Smallanthus</taxon>
    </lineage>
</organism>
<keyword evidence="2" id="KW-1185">Reference proteome</keyword>
<sequence>MGGWKKKIPRLAHERSLCVFQSQRSQLFGLPEGHYSYLKNINQGLVLFLFNYSDRKLHGIFQAASHGQLNIDQYAWVADGDDTGYTRYPAQVKICVRQLCHPLSEDQFQPIIAHNYYESKLFHFGLDREQTNKLVALFTSSPVNPSISSNWNNLYTSLPGNPKRQEYNAHISKVSYASALGGTNTSTSTASSSQPSGKWSELFKSELDYETINGDKCGSANTTRDELPLNQEYEYKGNFPQADTWEGSHWDAVYTVEPEYNQTWVSELVDESPHIAPTTCGVEHDQTSDMSAQHFAKPSSSPQPLDEDADFNPSISVESVENDNEENNDEDIFLVPNTVVETSTDLQPLVAKILWLLREVIEVMKGSQLKQVVKISRLEQELVEYLDMNIGKWVPSRSMQSKRLAPAAAELNNILYVSGGYDGASYSSGDRYLATVEYLDTRMGAWVEAEPMNVSRGNFGAFIVGGKVYTVGGRKEKYEVLDIV</sequence>
<dbReference type="Proteomes" id="UP001056120">
    <property type="component" value="Linkage Group LG12"/>
</dbReference>
<evidence type="ECO:0000313" key="1">
    <source>
        <dbReference type="EMBL" id="KAI3793254.1"/>
    </source>
</evidence>
<accession>A0ACB9HBM1</accession>
<name>A0ACB9HBM1_9ASTR</name>
<evidence type="ECO:0000313" key="2">
    <source>
        <dbReference type="Proteomes" id="UP001056120"/>
    </source>
</evidence>